<name>A0A8C4S4T5_ERPCA</name>
<dbReference type="GO" id="GO:0030154">
    <property type="term" value="P:cell differentiation"/>
    <property type="evidence" value="ECO:0007669"/>
    <property type="project" value="UniProtKB-KW"/>
</dbReference>
<dbReference type="AlphaFoldDB" id="A0A8C4S4T5"/>
<proteinExistence type="predicted"/>
<keyword evidence="5" id="KW-0221">Differentiation</keyword>
<evidence type="ECO:0000256" key="2">
    <source>
        <dbReference type="ARBA" id="ARBA00022245"/>
    </source>
</evidence>
<reference evidence="8" key="1">
    <citation type="submission" date="2021-06" db="EMBL/GenBank/DDBJ databases">
        <authorList>
            <consortium name="Wellcome Sanger Institute Data Sharing"/>
        </authorList>
    </citation>
    <scope>NUCLEOTIDE SEQUENCE [LARGE SCALE GENOMIC DNA]</scope>
</reference>
<evidence type="ECO:0000256" key="3">
    <source>
        <dbReference type="ARBA" id="ARBA00022473"/>
    </source>
</evidence>
<protein>
    <recommendedName>
        <fullName evidence="2">Male-enhanced antigen 1</fullName>
    </recommendedName>
</protein>
<accession>A0A8C4S4T5</accession>
<organism evidence="8 9">
    <name type="scientific">Erpetoichthys calabaricus</name>
    <name type="common">Rope fish</name>
    <name type="synonym">Calamoichthys calabaricus</name>
    <dbReference type="NCBI Taxonomy" id="27687"/>
    <lineage>
        <taxon>Eukaryota</taxon>
        <taxon>Metazoa</taxon>
        <taxon>Chordata</taxon>
        <taxon>Craniata</taxon>
        <taxon>Vertebrata</taxon>
        <taxon>Euteleostomi</taxon>
        <taxon>Actinopterygii</taxon>
        <taxon>Polypteriformes</taxon>
        <taxon>Polypteridae</taxon>
        <taxon>Erpetoichthys</taxon>
    </lineage>
</organism>
<evidence type="ECO:0000256" key="6">
    <source>
        <dbReference type="ARBA" id="ARBA00022871"/>
    </source>
</evidence>
<dbReference type="InterPro" id="IPR009685">
    <property type="entry name" value="MEA1"/>
</dbReference>
<comment type="function">
    <text evidence="1">May play an important role in spermatogenesis and/or testis development.</text>
</comment>
<dbReference type="Ensembl" id="ENSECRT00000011729.1">
    <property type="protein sequence ID" value="ENSECRP00000011540.1"/>
    <property type="gene ID" value="ENSECRG00000007670.1"/>
</dbReference>
<feature type="compositionally biased region" description="Gly residues" evidence="7">
    <location>
        <begin position="63"/>
        <end position="73"/>
    </location>
</feature>
<evidence type="ECO:0000313" key="9">
    <source>
        <dbReference type="Proteomes" id="UP000694620"/>
    </source>
</evidence>
<evidence type="ECO:0000256" key="7">
    <source>
        <dbReference type="SAM" id="MobiDB-lite"/>
    </source>
</evidence>
<keyword evidence="4" id="KW-0597">Phosphoprotein</keyword>
<keyword evidence="3" id="KW-0217">Developmental protein</keyword>
<dbReference type="Pfam" id="PF06910">
    <property type="entry name" value="MEA1"/>
    <property type="match status" value="1"/>
</dbReference>
<dbReference type="Proteomes" id="UP000694620">
    <property type="component" value="Chromosome 10"/>
</dbReference>
<reference evidence="8" key="2">
    <citation type="submission" date="2025-08" db="UniProtKB">
        <authorList>
            <consortium name="Ensembl"/>
        </authorList>
    </citation>
    <scope>IDENTIFICATION</scope>
</reference>
<dbReference type="PANTHER" id="PTHR17005">
    <property type="entry name" value="MALE-ENHANCED ANTIGEN-1"/>
    <property type="match status" value="1"/>
</dbReference>
<feature type="compositionally biased region" description="Basic and acidic residues" evidence="7">
    <location>
        <begin position="31"/>
        <end position="40"/>
    </location>
</feature>
<dbReference type="GO" id="GO:0007283">
    <property type="term" value="P:spermatogenesis"/>
    <property type="evidence" value="ECO:0007669"/>
    <property type="project" value="UniProtKB-KW"/>
</dbReference>
<keyword evidence="6" id="KW-0744">Spermatogenesis</keyword>
<keyword evidence="9" id="KW-1185">Reference proteome</keyword>
<feature type="region of interest" description="Disordered" evidence="7">
    <location>
        <begin position="16"/>
        <end position="74"/>
    </location>
</feature>
<reference evidence="8" key="3">
    <citation type="submission" date="2025-09" db="UniProtKB">
        <authorList>
            <consortium name="Ensembl"/>
        </authorList>
    </citation>
    <scope>IDENTIFICATION</scope>
</reference>
<evidence type="ECO:0000256" key="1">
    <source>
        <dbReference type="ARBA" id="ARBA00002540"/>
    </source>
</evidence>
<dbReference type="GeneTree" id="ENSGT00980000203434"/>
<sequence length="140" mass="15110">MGGGRQLCVQSLRMEVESPTKMGPKRIFPNTDDKAGREWMPEEGVVEIGGEWSGGEDEDDGGGGRGGGCGGRAMGLHLPHSVSMDPAHVELVKRTMASISMPSLGNPAWAKEITDEQWKDMVQQTIQTCQVSASLRVEQK</sequence>
<evidence type="ECO:0000256" key="5">
    <source>
        <dbReference type="ARBA" id="ARBA00022782"/>
    </source>
</evidence>
<evidence type="ECO:0000256" key="4">
    <source>
        <dbReference type="ARBA" id="ARBA00022553"/>
    </source>
</evidence>
<evidence type="ECO:0000313" key="8">
    <source>
        <dbReference type="Ensembl" id="ENSECRP00000011540.1"/>
    </source>
</evidence>